<dbReference type="PRINTS" id="PR00502">
    <property type="entry name" value="NUDIXFAMILY"/>
</dbReference>
<dbReference type="PANTHER" id="PTHR43736">
    <property type="entry name" value="ADP-RIBOSE PYROPHOSPHATASE"/>
    <property type="match status" value="1"/>
</dbReference>
<dbReference type="PROSITE" id="PS51462">
    <property type="entry name" value="NUDIX"/>
    <property type="match status" value="1"/>
</dbReference>
<evidence type="ECO:0000256" key="1">
    <source>
        <dbReference type="ARBA" id="ARBA00001946"/>
    </source>
</evidence>
<dbReference type="PROSITE" id="PS00893">
    <property type="entry name" value="NUDIX_BOX"/>
    <property type="match status" value="1"/>
</dbReference>
<protein>
    <submittedName>
        <fullName evidence="5">CTP pyrophosphohydrolase</fullName>
    </submittedName>
</protein>
<evidence type="ECO:0000313" key="5">
    <source>
        <dbReference type="EMBL" id="KAF1033577.1"/>
    </source>
</evidence>
<gene>
    <name evidence="5" type="primary">nudG</name>
    <name evidence="5" type="ORF">GAK33_06213</name>
</gene>
<dbReference type="Proteomes" id="UP000467522">
    <property type="component" value="Unassembled WGS sequence"/>
</dbReference>
<evidence type="ECO:0000259" key="4">
    <source>
        <dbReference type="PROSITE" id="PS51462"/>
    </source>
</evidence>
<dbReference type="InterPro" id="IPR015797">
    <property type="entry name" value="NUDIX_hydrolase-like_dom_sf"/>
</dbReference>
<evidence type="ECO:0000313" key="6">
    <source>
        <dbReference type="Proteomes" id="UP000467522"/>
    </source>
</evidence>
<proteinExistence type="inferred from homology"/>
<sequence length="126" mass="14276">MVNPMIPISAKAIVRDGRSVLFLRNPRDEWELPGGWPEAGESLEETVTREVQEECGIVASTIRYVASRSCEVVPGKRVLIVCFQCQVDRHEIVLSDEHNQFGWIDLDADKPANLPAFYWEFCKQAA</sequence>
<comment type="similarity">
    <text evidence="3">Belongs to the Nudix hydrolase family.</text>
</comment>
<evidence type="ECO:0000256" key="3">
    <source>
        <dbReference type="RuleBase" id="RU003476"/>
    </source>
</evidence>
<reference evidence="6" key="1">
    <citation type="journal article" date="2020" name="MBio">
        <title>Horizontal gene transfer to a defensive symbiont with a reduced genome amongst a multipartite beetle microbiome.</title>
        <authorList>
            <person name="Waterworth S.C."/>
            <person name="Florez L.V."/>
            <person name="Rees E.R."/>
            <person name="Hertweck C."/>
            <person name="Kaltenpoth M."/>
            <person name="Kwan J.C."/>
        </authorList>
    </citation>
    <scope>NUCLEOTIDE SEQUENCE [LARGE SCALE GENOMIC DNA]</scope>
</reference>
<comment type="caution">
    <text evidence="5">The sequence shown here is derived from an EMBL/GenBank/DDBJ whole genome shotgun (WGS) entry which is preliminary data.</text>
</comment>
<dbReference type="PANTHER" id="PTHR43736:SF1">
    <property type="entry name" value="DIHYDRONEOPTERIN TRIPHOSPHATE DIPHOSPHATASE"/>
    <property type="match status" value="1"/>
</dbReference>
<organism evidence="5 6">
    <name type="scientific">Burkholderia lata (strain ATCC 17760 / DSM 23089 / LMG 22485 / NCIMB 9086 / R18194 / 383)</name>
    <dbReference type="NCBI Taxonomy" id="482957"/>
    <lineage>
        <taxon>Bacteria</taxon>
        <taxon>Pseudomonadati</taxon>
        <taxon>Pseudomonadota</taxon>
        <taxon>Betaproteobacteria</taxon>
        <taxon>Burkholderiales</taxon>
        <taxon>Burkholderiaceae</taxon>
        <taxon>Burkholderia</taxon>
        <taxon>Burkholderia cepacia complex</taxon>
    </lineage>
</organism>
<dbReference type="Pfam" id="PF00293">
    <property type="entry name" value="NUDIX"/>
    <property type="match status" value="1"/>
</dbReference>
<dbReference type="GO" id="GO:0016787">
    <property type="term" value="F:hydrolase activity"/>
    <property type="evidence" value="ECO:0007669"/>
    <property type="project" value="UniProtKB-KW"/>
</dbReference>
<keyword evidence="2 3" id="KW-0378">Hydrolase</keyword>
<dbReference type="EMBL" id="WNDV01000028">
    <property type="protein sequence ID" value="KAF1033577.1"/>
    <property type="molecule type" value="Genomic_DNA"/>
</dbReference>
<feature type="domain" description="Nudix hydrolase" evidence="4">
    <location>
        <begin position="3"/>
        <end position="126"/>
    </location>
</feature>
<dbReference type="SUPFAM" id="SSF55811">
    <property type="entry name" value="Nudix"/>
    <property type="match status" value="1"/>
</dbReference>
<dbReference type="InterPro" id="IPR020084">
    <property type="entry name" value="NUDIX_hydrolase_CS"/>
</dbReference>
<dbReference type="AlphaFoldDB" id="A0A833PK48"/>
<name>A0A833PK48_BURL3</name>
<evidence type="ECO:0000256" key="2">
    <source>
        <dbReference type="ARBA" id="ARBA00022801"/>
    </source>
</evidence>
<accession>A0A833PK48</accession>
<dbReference type="Gene3D" id="3.90.79.10">
    <property type="entry name" value="Nucleoside Triphosphate Pyrophosphohydrolase"/>
    <property type="match status" value="1"/>
</dbReference>
<comment type="cofactor">
    <cofactor evidence="1">
        <name>Mg(2+)</name>
        <dbReference type="ChEBI" id="CHEBI:18420"/>
    </cofactor>
</comment>
<dbReference type="InterPro" id="IPR020476">
    <property type="entry name" value="Nudix_hydrolase"/>
</dbReference>
<dbReference type="InterPro" id="IPR000086">
    <property type="entry name" value="NUDIX_hydrolase_dom"/>
</dbReference>